<reference evidence="1 2" key="2">
    <citation type="submission" date="2013-09" db="EMBL/GenBank/DDBJ databases">
        <title>Whole genome comparison of six Crocosphaera watsonii strains with differing phenotypes.</title>
        <authorList>
            <person name="Bench S.R."/>
            <person name="Heller P."/>
            <person name="Frank I."/>
            <person name="Arciniega M."/>
            <person name="Shilova I.N."/>
            <person name="Zehr J.P."/>
        </authorList>
    </citation>
    <scope>NUCLEOTIDE SEQUENCE [LARGE SCALE GENOMIC DNA]</scope>
    <source>
        <strain evidence="1 2">WH 0402</strain>
    </source>
</reference>
<protein>
    <submittedName>
        <fullName evidence="1">RNA-directed DNA polymerase (Reverse transcriptase):HNH endonuclease</fullName>
    </submittedName>
</protein>
<gene>
    <name evidence="1" type="ORF">CWATWH0402_575</name>
</gene>
<name>T2JR80_CROWT</name>
<sequence>MDDERVLLHHIDGNHDNWKPKNLMAVHHSCHQYIHMGKTEKV</sequence>
<keyword evidence="1" id="KW-0540">Nuclease</keyword>
<evidence type="ECO:0000313" key="1">
    <source>
        <dbReference type="EMBL" id="CCQ67725.1"/>
    </source>
</evidence>
<dbReference type="AlphaFoldDB" id="T2JR80"/>
<reference evidence="1 2" key="1">
    <citation type="submission" date="2013-01" db="EMBL/GenBank/DDBJ databases">
        <authorList>
            <person name="Bench S."/>
        </authorList>
    </citation>
    <scope>NUCLEOTIDE SEQUENCE [LARGE SCALE GENOMIC DNA]</scope>
    <source>
        <strain evidence="1 2">WH 0402</strain>
    </source>
</reference>
<keyword evidence="1" id="KW-0255">Endonuclease</keyword>
<keyword evidence="1" id="KW-0378">Hydrolase</keyword>
<dbReference type="GO" id="GO:0003964">
    <property type="term" value="F:RNA-directed DNA polymerase activity"/>
    <property type="evidence" value="ECO:0007669"/>
    <property type="project" value="UniProtKB-KW"/>
</dbReference>
<dbReference type="Proteomes" id="UP000018130">
    <property type="component" value="Unassembled WGS sequence"/>
</dbReference>
<dbReference type="GO" id="GO:0004519">
    <property type="term" value="F:endonuclease activity"/>
    <property type="evidence" value="ECO:0007669"/>
    <property type="project" value="UniProtKB-KW"/>
</dbReference>
<proteinExistence type="predicted"/>
<evidence type="ECO:0000313" key="2">
    <source>
        <dbReference type="Proteomes" id="UP000018130"/>
    </source>
</evidence>
<keyword evidence="1" id="KW-0695">RNA-directed DNA polymerase</keyword>
<keyword evidence="1" id="KW-0548">Nucleotidyltransferase</keyword>
<organism evidence="1 2">
    <name type="scientific">Crocosphaera watsonii WH 0402</name>
    <dbReference type="NCBI Taxonomy" id="1284629"/>
    <lineage>
        <taxon>Bacteria</taxon>
        <taxon>Bacillati</taxon>
        <taxon>Cyanobacteriota</taxon>
        <taxon>Cyanophyceae</taxon>
        <taxon>Oscillatoriophycideae</taxon>
        <taxon>Chroococcales</taxon>
        <taxon>Aphanothecaceae</taxon>
        <taxon>Crocosphaera</taxon>
    </lineage>
</organism>
<accession>T2JR80</accession>
<dbReference type="EMBL" id="CAQN01000644">
    <property type="protein sequence ID" value="CCQ67725.1"/>
    <property type="molecule type" value="Genomic_DNA"/>
</dbReference>
<keyword evidence="1" id="KW-0808">Transferase</keyword>
<comment type="caution">
    <text evidence="1">The sequence shown here is derived from an EMBL/GenBank/DDBJ whole genome shotgun (WGS) entry which is preliminary data.</text>
</comment>